<feature type="chain" id="PRO_5030943771" evidence="1">
    <location>
        <begin position="33"/>
        <end position="200"/>
    </location>
</feature>
<feature type="signal peptide" evidence="1">
    <location>
        <begin position="1"/>
        <end position="32"/>
    </location>
</feature>
<accession>A0A7X0C283</accession>
<dbReference type="PANTHER" id="PTHR36933:SF1">
    <property type="entry name" value="SLL0788 PROTEIN"/>
    <property type="match status" value="1"/>
</dbReference>
<dbReference type="InterPro" id="IPR005183">
    <property type="entry name" value="DUF305_CopM-like"/>
</dbReference>
<evidence type="ECO:0000259" key="2">
    <source>
        <dbReference type="Pfam" id="PF03713"/>
    </source>
</evidence>
<proteinExistence type="predicted"/>
<evidence type="ECO:0000313" key="3">
    <source>
        <dbReference type="EMBL" id="MBB6346155.1"/>
    </source>
</evidence>
<dbReference type="Pfam" id="PF03713">
    <property type="entry name" value="DUF305"/>
    <property type="match status" value="1"/>
</dbReference>
<feature type="domain" description="DUF305" evidence="2">
    <location>
        <begin position="57"/>
        <end position="194"/>
    </location>
</feature>
<dbReference type="PANTHER" id="PTHR36933">
    <property type="entry name" value="SLL0788 PROTEIN"/>
    <property type="match status" value="1"/>
</dbReference>
<dbReference type="RefSeq" id="WP_185083997.1">
    <property type="nucleotide sequence ID" value="NZ_JACHJB010000001.1"/>
</dbReference>
<dbReference type="AlphaFoldDB" id="A0A7X0C283"/>
<keyword evidence="4" id="KW-1185">Reference proteome</keyword>
<comment type="caution">
    <text evidence="3">The sequence shown here is derived from an EMBL/GenBank/DDBJ whole genome shotgun (WGS) entry which is preliminary data.</text>
</comment>
<evidence type="ECO:0000313" key="4">
    <source>
        <dbReference type="Proteomes" id="UP000583800"/>
    </source>
</evidence>
<gene>
    <name evidence="3" type="ORF">FHU36_002664</name>
</gene>
<reference evidence="3 4" key="1">
    <citation type="submission" date="2020-08" db="EMBL/GenBank/DDBJ databases">
        <title>Sequencing the genomes of 1000 actinobacteria strains.</title>
        <authorList>
            <person name="Klenk H.-P."/>
        </authorList>
    </citation>
    <scope>NUCLEOTIDE SEQUENCE [LARGE SCALE GENOMIC DNA]</scope>
    <source>
        <strain evidence="3 4">DSM 45913</strain>
    </source>
</reference>
<organism evidence="3 4">
    <name type="scientific">Nonomuraea muscovyensis</name>
    <dbReference type="NCBI Taxonomy" id="1124761"/>
    <lineage>
        <taxon>Bacteria</taxon>
        <taxon>Bacillati</taxon>
        <taxon>Actinomycetota</taxon>
        <taxon>Actinomycetes</taxon>
        <taxon>Streptosporangiales</taxon>
        <taxon>Streptosporangiaceae</taxon>
        <taxon>Nonomuraea</taxon>
    </lineage>
</organism>
<dbReference type="Gene3D" id="1.20.1260.10">
    <property type="match status" value="1"/>
</dbReference>
<dbReference type="InterPro" id="IPR012347">
    <property type="entry name" value="Ferritin-like"/>
</dbReference>
<name>A0A7X0C283_9ACTN</name>
<dbReference type="Proteomes" id="UP000583800">
    <property type="component" value="Unassembled WGS sequence"/>
</dbReference>
<keyword evidence="1" id="KW-0732">Signal</keyword>
<dbReference type="EMBL" id="JACHJB010000001">
    <property type="protein sequence ID" value="MBB6346155.1"/>
    <property type="molecule type" value="Genomic_DNA"/>
</dbReference>
<sequence length="200" mass="21379">MLLGASWRSRTVRVAVAAAALCVPLATGCATASGESTPSATTAAAGAGGTTGYLEEDVQFSLQMIPHHRQTIELAELSDGRTSDAYVRRLSAKMIEDEQADITLMSSWLRSWNVNPPPEDTAGHDMPGMLGPTQIAELKRRSGGEFDRMWLTLLAKHLDSGVQMAETVQGKGIHGPTAELAGKIIANQRKLIDEIVKQVA</sequence>
<protein>
    <submittedName>
        <fullName evidence="3">Uncharacterized protein (DUF305 family)</fullName>
    </submittedName>
</protein>
<evidence type="ECO:0000256" key="1">
    <source>
        <dbReference type="SAM" id="SignalP"/>
    </source>
</evidence>